<sequence length="140" mass="15964">MTSDCIFCNICSGAQPTEILYQDDEIAIFNDIKPAAKYHYLAIPKQHIQNVRSLTTDHKPLIEKLINTGKNVLQEKGADINDIRLGFHVPPFNSISHLHLHLISPASDMRLIGRMIFRPDTWWFATPEHIISNLPNPNKL</sequence>
<comment type="caution">
    <text evidence="10">The sequence shown here is derived from an EMBL/GenBank/DDBJ whole genome shotgun (WGS) entry which is preliminary data.</text>
</comment>
<dbReference type="Pfam" id="PF11969">
    <property type="entry name" value="DcpS_C"/>
    <property type="match status" value="1"/>
</dbReference>
<evidence type="ECO:0000259" key="9">
    <source>
        <dbReference type="PROSITE" id="PS51084"/>
    </source>
</evidence>
<comment type="similarity">
    <text evidence="4">Belongs to the HINT family.</text>
</comment>
<feature type="domain" description="HIT" evidence="9">
    <location>
        <begin position="6"/>
        <end position="117"/>
    </location>
</feature>
<dbReference type="InterPro" id="IPR036265">
    <property type="entry name" value="HIT-like_sf"/>
</dbReference>
<dbReference type="EMBL" id="VTPC01004091">
    <property type="protein sequence ID" value="KAF2897522.1"/>
    <property type="molecule type" value="Genomic_DNA"/>
</dbReference>
<evidence type="ECO:0000256" key="4">
    <source>
        <dbReference type="ARBA" id="ARBA00025764"/>
    </source>
</evidence>
<keyword evidence="1" id="KW-0547">Nucleotide-binding</keyword>
<dbReference type="PANTHER" id="PTHR12486">
    <property type="entry name" value="APRATAXIN-RELATED"/>
    <property type="match status" value="1"/>
</dbReference>
<dbReference type="Gene3D" id="3.30.428.10">
    <property type="entry name" value="HIT-like"/>
    <property type="match status" value="1"/>
</dbReference>
<comment type="catalytic activity">
    <reaction evidence="3">
        <text>adenosine 5'-phosphoramidate + H2O = NH4(+) + AMP</text>
        <dbReference type="Rhea" id="RHEA:67916"/>
        <dbReference type="ChEBI" id="CHEBI:15377"/>
        <dbReference type="ChEBI" id="CHEBI:28938"/>
        <dbReference type="ChEBI" id="CHEBI:57890"/>
        <dbReference type="ChEBI" id="CHEBI:456215"/>
    </reaction>
</comment>
<dbReference type="GO" id="GO:0016787">
    <property type="term" value="F:hydrolase activity"/>
    <property type="evidence" value="ECO:0007669"/>
    <property type="project" value="UniProtKB-KW"/>
</dbReference>
<proteinExistence type="inferred from homology"/>
<evidence type="ECO:0000256" key="2">
    <source>
        <dbReference type="ARBA" id="ARBA00022801"/>
    </source>
</evidence>
<evidence type="ECO:0000256" key="1">
    <source>
        <dbReference type="ARBA" id="ARBA00022741"/>
    </source>
</evidence>
<evidence type="ECO:0000256" key="6">
    <source>
        <dbReference type="ARBA" id="ARBA00042361"/>
    </source>
</evidence>
<evidence type="ECO:0000313" key="10">
    <source>
        <dbReference type="EMBL" id="KAF2897522.1"/>
    </source>
</evidence>
<reference evidence="10" key="1">
    <citation type="submission" date="2019-08" db="EMBL/GenBank/DDBJ databases">
        <title>The genome of the North American firefly Photinus pyralis.</title>
        <authorList>
            <consortium name="Photinus pyralis genome working group"/>
            <person name="Fallon T.R."/>
            <person name="Sander Lower S.E."/>
            <person name="Weng J.-K."/>
        </authorList>
    </citation>
    <scope>NUCLEOTIDE SEQUENCE</scope>
    <source>
        <strain evidence="10">TRF0915ILg1</strain>
        <tissue evidence="10">Whole body</tissue>
    </source>
</reference>
<keyword evidence="2" id="KW-0378">Hydrolase</keyword>
<dbReference type="GO" id="GO:0000166">
    <property type="term" value="F:nucleotide binding"/>
    <property type="evidence" value="ECO:0007669"/>
    <property type="project" value="UniProtKB-KW"/>
</dbReference>
<dbReference type="OrthoDB" id="1915375at2759"/>
<dbReference type="AlphaFoldDB" id="A0A8K0GD73"/>
<dbReference type="Proteomes" id="UP000801492">
    <property type="component" value="Unassembled WGS sequence"/>
</dbReference>
<dbReference type="PRINTS" id="PR00332">
    <property type="entry name" value="HISTRIAD"/>
</dbReference>
<feature type="active site" description="Tele-AMP-histidine intermediate" evidence="7">
    <location>
        <position position="101"/>
    </location>
</feature>
<accession>A0A8K0GD73</accession>
<dbReference type="PROSITE" id="PS51084">
    <property type="entry name" value="HIT_2"/>
    <property type="match status" value="1"/>
</dbReference>
<name>A0A8K0GD73_IGNLU</name>
<dbReference type="InterPro" id="IPR001310">
    <property type="entry name" value="Histidine_triad_HIT"/>
</dbReference>
<keyword evidence="11" id="KW-1185">Reference proteome</keyword>
<gene>
    <name evidence="10" type="ORF">ILUMI_08651</name>
</gene>
<evidence type="ECO:0000256" key="8">
    <source>
        <dbReference type="PROSITE-ProRule" id="PRU00464"/>
    </source>
</evidence>
<evidence type="ECO:0000256" key="7">
    <source>
        <dbReference type="PIRSR" id="PIRSR601310-1"/>
    </source>
</evidence>
<dbReference type="SUPFAM" id="SSF54197">
    <property type="entry name" value="HIT-like"/>
    <property type="match status" value="1"/>
</dbReference>
<evidence type="ECO:0000256" key="5">
    <source>
        <dbReference type="ARBA" id="ARBA00039802"/>
    </source>
</evidence>
<feature type="short sequence motif" description="Histidine triad motif" evidence="8">
    <location>
        <begin position="97"/>
        <end position="101"/>
    </location>
</feature>
<organism evidence="10 11">
    <name type="scientific">Ignelater luminosus</name>
    <name type="common">Cucubano</name>
    <name type="synonym">Pyrophorus luminosus</name>
    <dbReference type="NCBI Taxonomy" id="2038154"/>
    <lineage>
        <taxon>Eukaryota</taxon>
        <taxon>Metazoa</taxon>
        <taxon>Ecdysozoa</taxon>
        <taxon>Arthropoda</taxon>
        <taxon>Hexapoda</taxon>
        <taxon>Insecta</taxon>
        <taxon>Pterygota</taxon>
        <taxon>Neoptera</taxon>
        <taxon>Endopterygota</taxon>
        <taxon>Coleoptera</taxon>
        <taxon>Polyphaga</taxon>
        <taxon>Elateriformia</taxon>
        <taxon>Elateroidea</taxon>
        <taxon>Elateridae</taxon>
        <taxon>Agrypninae</taxon>
        <taxon>Pyrophorini</taxon>
        <taxon>Ignelater</taxon>
    </lineage>
</organism>
<evidence type="ECO:0000256" key="3">
    <source>
        <dbReference type="ARBA" id="ARBA00024472"/>
    </source>
</evidence>
<dbReference type="InterPro" id="IPR011146">
    <property type="entry name" value="HIT-like"/>
</dbReference>
<dbReference type="PANTHER" id="PTHR12486:SF5">
    <property type="entry name" value="ADENOSINE 5'-MONOPHOSPHORAMIDASE HINT3"/>
    <property type="match status" value="1"/>
</dbReference>
<evidence type="ECO:0000313" key="11">
    <source>
        <dbReference type="Proteomes" id="UP000801492"/>
    </source>
</evidence>
<protein>
    <recommendedName>
        <fullName evidence="5">Adenosine 5'-monophosphoramidase HINT3</fullName>
    </recommendedName>
    <alternativeName>
        <fullName evidence="6">Histidine triad nucleotide-binding protein 3</fullName>
    </alternativeName>
</protein>